<keyword evidence="2" id="KW-1185">Reference proteome</keyword>
<dbReference type="PANTHER" id="PTHR47027">
    <property type="entry name" value="REVERSE TRANSCRIPTASE DOMAIN-CONTAINING PROTEIN"/>
    <property type="match status" value="1"/>
</dbReference>
<accession>A0ABR1DD41</accession>
<protein>
    <recommendedName>
        <fullName evidence="3">Reverse transcriptase domain-containing protein</fullName>
    </recommendedName>
</protein>
<sequence>MVTERTFKTTVRMLDKAHPQELGGFCQGLDYILTVSRAIEVWREYRLPLVLTFVGYFRKACDSVKTNATLSPLVDQAFPPAANHAYWQGVRQGDTILPKLFTATLQWIRKSLSWKEEGIRVDGRLPLQSSFCGRHRSLLEFFSNEAETMINELKEARKRIGLRINRRKTQFMKNAHCKDGGVHPESSQIVETSSYAYRGRSTNMENVLKEELNRRMGAAWARFAPIREADQLTDQDLRAHLFDSTVLPAFRHAAET</sequence>
<dbReference type="Proteomes" id="UP001303046">
    <property type="component" value="Unassembled WGS sequence"/>
</dbReference>
<evidence type="ECO:0008006" key="3">
    <source>
        <dbReference type="Google" id="ProtNLM"/>
    </source>
</evidence>
<gene>
    <name evidence="1" type="primary">Necator_chrIV.g14185</name>
    <name evidence="1" type="ORF">RB195_000891</name>
</gene>
<reference evidence="1 2" key="1">
    <citation type="submission" date="2023-08" db="EMBL/GenBank/DDBJ databases">
        <title>A Necator americanus chromosomal reference genome.</title>
        <authorList>
            <person name="Ilik V."/>
            <person name="Petrzelkova K.J."/>
            <person name="Pardy F."/>
            <person name="Fuh T."/>
            <person name="Niatou-Singa F.S."/>
            <person name="Gouil Q."/>
            <person name="Baker L."/>
            <person name="Ritchie M.E."/>
            <person name="Jex A.R."/>
            <person name="Gazzola D."/>
            <person name="Li H."/>
            <person name="Toshio Fujiwara R."/>
            <person name="Zhan B."/>
            <person name="Aroian R.V."/>
            <person name="Pafco B."/>
            <person name="Schwarz E.M."/>
        </authorList>
    </citation>
    <scope>NUCLEOTIDE SEQUENCE [LARGE SCALE GENOMIC DNA]</scope>
    <source>
        <strain evidence="1 2">Aroian</strain>
        <tissue evidence="1">Whole animal</tissue>
    </source>
</reference>
<comment type="caution">
    <text evidence="1">The sequence shown here is derived from an EMBL/GenBank/DDBJ whole genome shotgun (WGS) entry which is preliminary data.</text>
</comment>
<dbReference type="PANTHER" id="PTHR47027:SF20">
    <property type="entry name" value="REVERSE TRANSCRIPTASE-LIKE PROTEIN WITH RNA-DIRECTED DNA POLYMERASE DOMAIN"/>
    <property type="match status" value="1"/>
</dbReference>
<proteinExistence type="predicted"/>
<organism evidence="1 2">
    <name type="scientific">Necator americanus</name>
    <name type="common">Human hookworm</name>
    <dbReference type="NCBI Taxonomy" id="51031"/>
    <lineage>
        <taxon>Eukaryota</taxon>
        <taxon>Metazoa</taxon>
        <taxon>Ecdysozoa</taxon>
        <taxon>Nematoda</taxon>
        <taxon>Chromadorea</taxon>
        <taxon>Rhabditida</taxon>
        <taxon>Rhabditina</taxon>
        <taxon>Rhabditomorpha</taxon>
        <taxon>Strongyloidea</taxon>
        <taxon>Ancylostomatidae</taxon>
        <taxon>Bunostominae</taxon>
        <taxon>Necator</taxon>
    </lineage>
</organism>
<name>A0ABR1DD41_NECAM</name>
<evidence type="ECO:0000313" key="1">
    <source>
        <dbReference type="EMBL" id="KAK6747953.1"/>
    </source>
</evidence>
<dbReference type="EMBL" id="JAVFWL010000004">
    <property type="protein sequence ID" value="KAK6747953.1"/>
    <property type="molecule type" value="Genomic_DNA"/>
</dbReference>
<evidence type="ECO:0000313" key="2">
    <source>
        <dbReference type="Proteomes" id="UP001303046"/>
    </source>
</evidence>